<evidence type="ECO:0000256" key="1">
    <source>
        <dbReference type="ARBA" id="ARBA00004479"/>
    </source>
</evidence>
<comment type="subcellular location">
    <subcellularLocation>
        <location evidence="1">Membrane</location>
        <topology evidence="1">Single-pass type I membrane protein</topology>
    </subcellularLocation>
</comment>
<dbReference type="GO" id="GO:0004674">
    <property type="term" value="F:protein serine/threonine kinase activity"/>
    <property type="evidence" value="ECO:0007669"/>
    <property type="project" value="UniProtKB-KW"/>
</dbReference>
<dbReference type="InterPro" id="IPR017441">
    <property type="entry name" value="Protein_kinase_ATP_BS"/>
</dbReference>
<dbReference type="SMART" id="SM00369">
    <property type="entry name" value="LRR_TYP"/>
    <property type="match status" value="7"/>
</dbReference>
<evidence type="ECO:0000256" key="6">
    <source>
        <dbReference type="ARBA" id="ARBA00022679"/>
    </source>
</evidence>
<dbReference type="PANTHER" id="PTHR48005:SF44">
    <property type="entry name" value="MDIS1-INTERACTING RECEPTOR LIKE KINASE 2-LIKE ISOFORM X1"/>
    <property type="match status" value="1"/>
</dbReference>
<dbReference type="EMBL" id="JACTNZ010000013">
    <property type="protein sequence ID" value="KAG5514647.1"/>
    <property type="molecule type" value="Genomic_DNA"/>
</dbReference>
<keyword evidence="10 19" id="KW-0547">Nucleotide-binding</keyword>
<dbReference type="AlphaFoldDB" id="A0AAV6HQ03"/>
<accession>A0AAV6HQ03</accession>
<gene>
    <name evidence="22" type="ORF">RHGRI_035895</name>
</gene>
<evidence type="ECO:0000256" key="8">
    <source>
        <dbReference type="ARBA" id="ARBA00022729"/>
    </source>
</evidence>
<dbReference type="InterPro" id="IPR032675">
    <property type="entry name" value="LRR_dom_sf"/>
</dbReference>
<keyword evidence="6" id="KW-0808">Transferase</keyword>
<dbReference type="InterPro" id="IPR011009">
    <property type="entry name" value="Kinase-like_dom_sf"/>
</dbReference>
<keyword evidence="7 20" id="KW-0812">Transmembrane</keyword>
<dbReference type="EC" id="2.7.11.1" evidence="2"/>
<comment type="catalytic activity">
    <reaction evidence="17">
        <text>L-threonyl-[protein] + ATP = O-phospho-L-threonyl-[protein] + ADP + H(+)</text>
        <dbReference type="Rhea" id="RHEA:46608"/>
        <dbReference type="Rhea" id="RHEA-COMP:11060"/>
        <dbReference type="Rhea" id="RHEA-COMP:11605"/>
        <dbReference type="ChEBI" id="CHEBI:15378"/>
        <dbReference type="ChEBI" id="CHEBI:30013"/>
        <dbReference type="ChEBI" id="CHEBI:30616"/>
        <dbReference type="ChEBI" id="CHEBI:61977"/>
        <dbReference type="ChEBI" id="CHEBI:456216"/>
        <dbReference type="EC" id="2.7.11.1"/>
    </reaction>
</comment>
<keyword evidence="8" id="KW-0732">Signal</keyword>
<dbReference type="GO" id="GO:0016020">
    <property type="term" value="C:membrane"/>
    <property type="evidence" value="ECO:0007669"/>
    <property type="project" value="UniProtKB-SubCell"/>
</dbReference>
<dbReference type="GO" id="GO:0006952">
    <property type="term" value="P:defense response"/>
    <property type="evidence" value="ECO:0007669"/>
    <property type="project" value="UniProtKB-ARBA"/>
</dbReference>
<evidence type="ECO:0000256" key="12">
    <source>
        <dbReference type="ARBA" id="ARBA00022840"/>
    </source>
</evidence>
<evidence type="ECO:0000256" key="15">
    <source>
        <dbReference type="ARBA" id="ARBA00023170"/>
    </source>
</evidence>
<dbReference type="Pfam" id="PF13855">
    <property type="entry name" value="LRR_8"/>
    <property type="match status" value="1"/>
</dbReference>
<evidence type="ECO:0000256" key="17">
    <source>
        <dbReference type="ARBA" id="ARBA00047899"/>
    </source>
</evidence>
<feature type="transmembrane region" description="Helical" evidence="20">
    <location>
        <begin position="572"/>
        <end position="597"/>
    </location>
</feature>
<keyword evidence="5" id="KW-0433">Leucine-rich repeat</keyword>
<evidence type="ECO:0000259" key="21">
    <source>
        <dbReference type="PROSITE" id="PS50011"/>
    </source>
</evidence>
<evidence type="ECO:0000313" key="23">
    <source>
        <dbReference type="Proteomes" id="UP000823749"/>
    </source>
</evidence>
<keyword evidence="9" id="KW-0677">Repeat</keyword>
<dbReference type="InterPro" id="IPR003591">
    <property type="entry name" value="Leu-rich_rpt_typical-subtyp"/>
</dbReference>
<protein>
    <recommendedName>
        <fullName evidence="2">non-specific serine/threonine protein kinase</fullName>
        <ecNumber evidence="2">2.7.11.1</ecNumber>
    </recommendedName>
</protein>
<evidence type="ECO:0000256" key="3">
    <source>
        <dbReference type="ARBA" id="ARBA00022527"/>
    </source>
</evidence>
<evidence type="ECO:0000313" key="22">
    <source>
        <dbReference type="EMBL" id="KAG5514647.1"/>
    </source>
</evidence>
<dbReference type="FunFam" id="3.80.10.10:FF:000317">
    <property type="entry name" value="Inactive leucine-rich repeat receptor-like protein kinase"/>
    <property type="match status" value="1"/>
</dbReference>
<dbReference type="Gene3D" id="1.10.510.10">
    <property type="entry name" value="Transferase(Phosphotransferase) domain 1"/>
    <property type="match status" value="1"/>
</dbReference>
<evidence type="ECO:0000256" key="18">
    <source>
        <dbReference type="ARBA" id="ARBA00048679"/>
    </source>
</evidence>
<dbReference type="PROSITE" id="PS00109">
    <property type="entry name" value="PROTEIN_KINASE_TYR"/>
    <property type="match status" value="1"/>
</dbReference>
<dbReference type="PROSITE" id="PS50011">
    <property type="entry name" value="PROTEIN_KINASE_DOM"/>
    <property type="match status" value="1"/>
</dbReference>
<sequence>MLSELQYISLFYNILNGSVPYQVTNLQNVWYLDFGWNQLETPDWSKFTGQIPSSIGQLGNLQHLDLSMNGLKSTIPPELGSCSNLTYLALALNSLTGELPLALSNLKRISELGLSANFFSGEILPYFFANWTQLISLQLQNNSFTGNISSEIGQLTQLNYLFLYNNHFSGSIPLEIGDLKGLIKLDLSRNQLFGPIPHSIGNLKNLTVLQLVSNNLSGPIPPEIGNLISLEILDLNTNQLTGELPNNLSRLNNLKRLSLSANKLSGTIPKDLGKNCRSLVNVSISENNFSGELPPGLCNGLALQELKAHKNEFSGLLPECLKMCSGLTRVRLEGNQFSGNISEAFGVYPNLYFITLMGNLFSGELYPQWGECTKLTNVQFDGNRISGEIPVQLGKLTRLGILSLSSNELTGHLPDLQVLDLSKSKLNGTVPNELGSCERLLSLNLGNNSLSGSIPSELGKLFSLQILLNLSSNSISGTIPARLGALTSLENLNLSNNNLSGTIPSALTGMVSLRSIDFSYNELSGPIPSGNNFQNAKGAYLENSGLCGNAEGLSPCNANSTSGKSKRFDKNVLIGVIVPVIAILVLVAVIVGCLVLLRLSKQHDEQSKSTKMDESFDSLIWEREGKFTFRDIAKATEDLNETYCIGKGGFGTVYKAVLPMGQPVAVKRLNVTDSNDIPLVNRRSFENEIRTLTEVRHRNIIKLYGFCSMNGHLYLVYEYIERGSLGKVLYSDDGAVELGWGTRVRIIQGVAHALAYLHHDCSPPIVHRDVSMNNILLESELQPRLSDFGTARLLNPDSSNWTSVAGSYGYMAPELQLALAMLVIEKCDVYTLIQLKILINMLVSLGCCEELALSMRVTEKCDVYSFGVVALEVLMGRHPAEMLTTLSSSLSFDYEDLLLKGVIDQRLPPPSGEMAVGVKLPIFGNLTITTTNRVGINEKTSEPNRHHPVLGASSL</sequence>
<evidence type="ECO:0000256" key="5">
    <source>
        <dbReference type="ARBA" id="ARBA00022614"/>
    </source>
</evidence>
<keyword evidence="15" id="KW-0675">Receptor</keyword>
<dbReference type="Gene3D" id="3.30.200.20">
    <property type="entry name" value="Phosphorylase Kinase, domain 1"/>
    <property type="match status" value="1"/>
</dbReference>
<keyword evidence="11" id="KW-0418">Kinase</keyword>
<keyword evidence="23" id="KW-1185">Reference proteome</keyword>
<organism evidence="22 23">
    <name type="scientific">Rhododendron griersonianum</name>
    <dbReference type="NCBI Taxonomy" id="479676"/>
    <lineage>
        <taxon>Eukaryota</taxon>
        <taxon>Viridiplantae</taxon>
        <taxon>Streptophyta</taxon>
        <taxon>Embryophyta</taxon>
        <taxon>Tracheophyta</taxon>
        <taxon>Spermatophyta</taxon>
        <taxon>Magnoliopsida</taxon>
        <taxon>eudicotyledons</taxon>
        <taxon>Gunneridae</taxon>
        <taxon>Pentapetalae</taxon>
        <taxon>asterids</taxon>
        <taxon>Ericales</taxon>
        <taxon>Ericaceae</taxon>
        <taxon>Ericoideae</taxon>
        <taxon>Rhodoreae</taxon>
        <taxon>Rhododendron</taxon>
    </lineage>
</organism>
<dbReference type="Pfam" id="PF00069">
    <property type="entry name" value="Pkinase"/>
    <property type="match status" value="1"/>
</dbReference>
<dbReference type="SUPFAM" id="SSF56112">
    <property type="entry name" value="Protein kinase-like (PK-like)"/>
    <property type="match status" value="1"/>
</dbReference>
<comment type="caution">
    <text evidence="22">The sequence shown here is derived from an EMBL/GenBank/DDBJ whole genome shotgun (WGS) entry which is preliminary data.</text>
</comment>
<keyword evidence="3" id="KW-0723">Serine/threonine-protein kinase</keyword>
<comment type="catalytic activity">
    <reaction evidence="18">
        <text>L-seryl-[protein] + ATP = O-phospho-L-seryl-[protein] + ADP + H(+)</text>
        <dbReference type="Rhea" id="RHEA:17989"/>
        <dbReference type="Rhea" id="RHEA-COMP:9863"/>
        <dbReference type="Rhea" id="RHEA-COMP:11604"/>
        <dbReference type="ChEBI" id="CHEBI:15378"/>
        <dbReference type="ChEBI" id="CHEBI:29999"/>
        <dbReference type="ChEBI" id="CHEBI:30616"/>
        <dbReference type="ChEBI" id="CHEBI:83421"/>
        <dbReference type="ChEBI" id="CHEBI:456216"/>
        <dbReference type="EC" id="2.7.11.1"/>
    </reaction>
</comment>
<name>A0AAV6HQ03_9ERIC</name>
<dbReference type="GO" id="GO:0005524">
    <property type="term" value="F:ATP binding"/>
    <property type="evidence" value="ECO:0007669"/>
    <property type="project" value="UniProtKB-UniRule"/>
</dbReference>
<keyword evidence="16" id="KW-0325">Glycoprotein</keyword>
<dbReference type="FunFam" id="3.80.10.10:FF:000719">
    <property type="entry name" value="MDIS1-interacting receptor like kinase 2 isoform A"/>
    <property type="match status" value="1"/>
</dbReference>
<dbReference type="InterPro" id="IPR000719">
    <property type="entry name" value="Prot_kinase_dom"/>
</dbReference>
<dbReference type="FunFam" id="1.10.510.10:FF:001023">
    <property type="entry name" value="Os07g0541700 protein"/>
    <property type="match status" value="1"/>
</dbReference>
<keyword evidence="4" id="KW-0597">Phosphoprotein</keyword>
<evidence type="ECO:0000256" key="2">
    <source>
        <dbReference type="ARBA" id="ARBA00012513"/>
    </source>
</evidence>
<dbReference type="PRINTS" id="PR00019">
    <property type="entry name" value="LEURICHRPT"/>
</dbReference>
<feature type="binding site" evidence="19">
    <location>
        <position position="667"/>
    </location>
    <ligand>
        <name>ATP</name>
        <dbReference type="ChEBI" id="CHEBI:30616"/>
    </ligand>
</feature>
<dbReference type="SUPFAM" id="SSF52058">
    <property type="entry name" value="L domain-like"/>
    <property type="match status" value="2"/>
</dbReference>
<evidence type="ECO:0000256" key="20">
    <source>
        <dbReference type="SAM" id="Phobius"/>
    </source>
</evidence>
<dbReference type="InterPro" id="IPR001611">
    <property type="entry name" value="Leu-rich_rpt"/>
</dbReference>
<dbReference type="Gene3D" id="3.80.10.10">
    <property type="entry name" value="Ribonuclease Inhibitor"/>
    <property type="match status" value="3"/>
</dbReference>
<dbReference type="Pfam" id="PF23598">
    <property type="entry name" value="LRR_14"/>
    <property type="match status" value="1"/>
</dbReference>
<proteinExistence type="predicted"/>
<dbReference type="Proteomes" id="UP000823749">
    <property type="component" value="Chromosome 13"/>
</dbReference>
<dbReference type="GO" id="GO:0051707">
    <property type="term" value="P:response to other organism"/>
    <property type="evidence" value="ECO:0007669"/>
    <property type="project" value="UniProtKB-ARBA"/>
</dbReference>
<evidence type="ECO:0000256" key="10">
    <source>
        <dbReference type="ARBA" id="ARBA00022741"/>
    </source>
</evidence>
<evidence type="ECO:0000256" key="11">
    <source>
        <dbReference type="ARBA" id="ARBA00022777"/>
    </source>
</evidence>
<evidence type="ECO:0000256" key="4">
    <source>
        <dbReference type="ARBA" id="ARBA00022553"/>
    </source>
</evidence>
<evidence type="ECO:0000256" key="14">
    <source>
        <dbReference type="ARBA" id="ARBA00023136"/>
    </source>
</evidence>
<dbReference type="PANTHER" id="PTHR48005">
    <property type="entry name" value="LEUCINE RICH REPEAT KINASE 2"/>
    <property type="match status" value="1"/>
</dbReference>
<evidence type="ECO:0000256" key="7">
    <source>
        <dbReference type="ARBA" id="ARBA00022692"/>
    </source>
</evidence>
<evidence type="ECO:0000256" key="19">
    <source>
        <dbReference type="PROSITE-ProRule" id="PRU10141"/>
    </source>
</evidence>
<keyword evidence="13 20" id="KW-1133">Transmembrane helix</keyword>
<dbReference type="FunFam" id="3.80.10.10:FF:000383">
    <property type="entry name" value="Leucine-rich repeat receptor protein kinase EMS1"/>
    <property type="match status" value="1"/>
</dbReference>
<keyword evidence="14 20" id="KW-0472">Membrane</keyword>
<dbReference type="InterPro" id="IPR051420">
    <property type="entry name" value="Ser_Thr_Kinases_DiverseReg"/>
</dbReference>
<dbReference type="InterPro" id="IPR008266">
    <property type="entry name" value="Tyr_kinase_AS"/>
</dbReference>
<dbReference type="PROSITE" id="PS00107">
    <property type="entry name" value="PROTEIN_KINASE_ATP"/>
    <property type="match status" value="1"/>
</dbReference>
<reference evidence="22 23" key="1">
    <citation type="submission" date="2020-08" db="EMBL/GenBank/DDBJ databases">
        <title>Plant Genome Project.</title>
        <authorList>
            <person name="Zhang R.-G."/>
        </authorList>
    </citation>
    <scope>NUCLEOTIDE SEQUENCE [LARGE SCALE GENOMIC DNA]</scope>
    <source>
        <strain evidence="22">WSP0</strain>
        <tissue evidence="22">Leaf</tissue>
    </source>
</reference>
<keyword evidence="12 19" id="KW-0067">ATP-binding</keyword>
<feature type="domain" description="Protein kinase" evidence="21">
    <location>
        <begin position="639"/>
        <end position="950"/>
    </location>
</feature>
<dbReference type="FunFam" id="3.30.200.20:FF:000309">
    <property type="entry name" value="Leucine-rich repeat receptor protein kinase MSP1"/>
    <property type="match status" value="1"/>
</dbReference>
<evidence type="ECO:0000256" key="16">
    <source>
        <dbReference type="ARBA" id="ARBA00023180"/>
    </source>
</evidence>
<dbReference type="Pfam" id="PF00560">
    <property type="entry name" value="LRR_1"/>
    <property type="match status" value="3"/>
</dbReference>
<evidence type="ECO:0000256" key="13">
    <source>
        <dbReference type="ARBA" id="ARBA00022989"/>
    </source>
</evidence>
<evidence type="ECO:0000256" key="9">
    <source>
        <dbReference type="ARBA" id="ARBA00022737"/>
    </source>
</evidence>
<dbReference type="InterPro" id="IPR055414">
    <property type="entry name" value="LRR_R13L4/SHOC2-like"/>
</dbReference>